<accession>A0A1I1XW57</accession>
<reference evidence="2" key="1">
    <citation type="submission" date="2016-10" db="EMBL/GenBank/DDBJ databases">
        <authorList>
            <person name="Varghese N."/>
            <person name="Submissions S."/>
        </authorList>
    </citation>
    <scope>NUCLEOTIDE SEQUENCE [LARGE SCALE GENOMIC DNA]</scope>
    <source>
        <strain evidence="2">DSM 45004</strain>
    </source>
</reference>
<gene>
    <name evidence="1" type="ORF">SAMN04487819_1085</name>
</gene>
<sequence>MPRKICAMSELDRRGWRAFDKVTGGGVGATTGILTGLLISPELASVVGNASGPLFEEASYSIRAVVDRRKAKIDQAGEIACSEGNCTFEVILESALEDDRKIELIARALQAASVAEEKKKINALGRALARGVLNDSQIDEQYRIATTLAGVEVIDIRALALMSGDNKAWVKRSADAKNGGVAALTEIDPTLNNVVDSVVARLSTHGLITDESPGGLSFGHSWKVTDFGRSCHNALLEGEFNCDNE</sequence>
<dbReference type="EMBL" id="FOMZ01000008">
    <property type="protein sequence ID" value="SFE11544.1"/>
    <property type="molecule type" value="Genomic_DNA"/>
</dbReference>
<evidence type="ECO:0000313" key="1">
    <source>
        <dbReference type="EMBL" id="SFE11544.1"/>
    </source>
</evidence>
<proteinExistence type="predicted"/>
<protein>
    <submittedName>
        <fullName evidence="1">Uncharacterized protein</fullName>
    </submittedName>
</protein>
<organism evidence="1 2">
    <name type="scientific">Actinopolyspora alba</name>
    <dbReference type="NCBI Taxonomy" id="673379"/>
    <lineage>
        <taxon>Bacteria</taxon>
        <taxon>Bacillati</taxon>
        <taxon>Actinomycetota</taxon>
        <taxon>Actinomycetes</taxon>
        <taxon>Actinopolysporales</taxon>
        <taxon>Actinopolysporaceae</taxon>
        <taxon>Actinopolyspora</taxon>
        <taxon>Actinopolyspora alba group</taxon>
    </lineage>
</organism>
<dbReference type="AlphaFoldDB" id="A0A1I1XW57"/>
<dbReference type="Proteomes" id="UP000198716">
    <property type="component" value="Unassembled WGS sequence"/>
</dbReference>
<name>A0A1I1XW57_9ACTN</name>
<keyword evidence="2" id="KW-1185">Reference proteome</keyword>
<evidence type="ECO:0000313" key="2">
    <source>
        <dbReference type="Proteomes" id="UP000198716"/>
    </source>
</evidence>